<keyword evidence="2" id="KW-1185">Reference proteome</keyword>
<dbReference type="AlphaFoldDB" id="A0A822YWY2"/>
<evidence type="ECO:0000313" key="1">
    <source>
        <dbReference type="EMBL" id="DAD36683.1"/>
    </source>
</evidence>
<dbReference type="Proteomes" id="UP000607653">
    <property type="component" value="Unassembled WGS sequence"/>
</dbReference>
<organism evidence="1 2">
    <name type="scientific">Nelumbo nucifera</name>
    <name type="common">Sacred lotus</name>
    <dbReference type="NCBI Taxonomy" id="4432"/>
    <lineage>
        <taxon>Eukaryota</taxon>
        <taxon>Viridiplantae</taxon>
        <taxon>Streptophyta</taxon>
        <taxon>Embryophyta</taxon>
        <taxon>Tracheophyta</taxon>
        <taxon>Spermatophyta</taxon>
        <taxon>Magnoliopsida</taxon>
        <taxon>Proteales</taxon>
        <taxon>Nelumbonaceae</taxon>
        <taxon>Nelumbo</taxon>
    </lineage>
</organism>
<reference evidence="1 2" key="1">
    <citation type="journal article" date="2020" name="Mol. Biol. Evol.">
        <title>Distinct Expression and Methylation Patterns for Genes with Different Fates following a Single Whole-Genome Duplication in Flowering Plants.</title>
        <authorList>
            <person name="Shi T."/>
            <person name="Rahmani R.S."/>
            <person name="Gugger P.F."/>
            <person name="Wang M."/>
            <person name="Li H."/>
            <person name="Zhang Y."/>
            <person name="Li Z."/>
            <person name="Wang Q."/>
            <person name="Van de Peer Y."/>
            <person name="Marchal K."/>
            <person name="Chen J."/>
        </authorList>
    </citation>
    <scope>NUCLEOTIDE SEQUENCE [LARGE SCALE GENOMIC DNA]</scope>
    <source>
        <tissue evidence="1">Leaf</tissue>
    </source>
</reference>
<evidence type="ECO:0000313" key="2">
    <source>
        <dbReference type="Proteomes" id="UP000607653"/>
    </source>
</evidence>
<dbReference type="EMBL" id="DUZY01000004">
    <property type="protein sequence ID" value="DAD36683.1"/>
    <property type="molecule type" value="Genomic_DNA"/>
</dbReference>
<gene>
    <name evidence="1" type="ORF">HUJ06_007324</name>
</gene>
<proteinExistence type="predicted"/>
<accession>A0A822YWY2</accession>
<sequence>MEMYDEMQMVLGTDQALGEDAGECIELVNEIEIKGIGYDENDADIDDDASTPMFISDGTQLEPTTWHKETSSTSSKKRVHGSKTKFDDEFIHAIVTMNETMNKITTTLTVQSE</sequence>
<protein>
    <submittedName>
        <fullName evidence="1">Uncharacterized protein</fullName>
    </submittedName>
</protein>
<name>A0A822YWY2_NELNU</name>
<comment type="caution">
    <text evidence="1">The sequence shown here is derived from an EMBL/GenBank/DDBJ whole genome shotgun (WGS) entry which is preliminary data.</text>
</comment>